<feature type="domain" description="Flagellin N-terminal" evidence="5">
    <location>
        <begin position="6"/>
        <end position="141"/>
    </location>
</feature>
<evidence type="ECO:0000313" key="7">
    <source>
        <dbReference type="EMBL" id="NGM52179.1"/>
    </source>
</evidence>
<dbReference type="InterPro" id="IPR001492">
    <property type="entry name" value="Flagellin"/>
</dbReference>
<protein>
    <recommendedName>
        <fullName evidence="4">Flagellin</fullName>
    </recommendedName>
</protein>
<keyword evidence="7" id="KW-0966">Cell projection</keyword>
<dbReference type="Pfam" id="PF00669">
    <property type="entry name" value="Flagellin_N"/>
    <property type="match status" value="1"/>
</dbReference>
<dbReference type="RefSeq" id="WP_165262283.1">
    <property type="nucleotide sequence ID" value="NZ_JAAKGT010000014.1"/>
</dbReference>
<dbReference type="SUPFAM" id="SSF64518">
    <property type="entry name" value="Phase 1 flagellin"/>
    <property type="match status" value="1"/>
</dbReference>
<comment type="subunit">
    <text evidence="2">In C.crescentus, the flagellar filament is composed of multiple flagellins of 29 kDa; 27 kDa and 25 kDa.</text>
</comment>
<sequence length="276" mass="29118">MPQNSINTNVGAMIALQSLNTINRDLATTLRRIATGLKISSPKDNPAVWATAKMQSAEAKSLDAVRASLQRGQSTVDVALAAGDTVTDLLDQMKQKMLAASDPSLTTASRKLLNDDYVSLRKQIDRAVENASFNGVNLISAGTNGNIRALANAKADQTIDVDHVDLSTGGAALAGMRADLLTAPSSTDIKAMDTAMQNVTSALSRLGTQANGLDTHLTFIDKLQDTLEASVGRLIDADMAQEATRLQALQIKQQLAIKSLSIANAAPSYILKLFGG</sequence>
<dbReference type="PANTHER" id="PTHR42792:SF2">
    <property type="entry name" value="FLAGELLIN"/>
    <property type="match status" value="1"/>
</dbReference>
<keyword evidence="3 4" id="KW-0975">Bacterial flagellum</keyword>
<comment type="caution">
    <text evidence="7">The sequence shown here is derived from an EMBL/GenBank/DDBJ whole genome shotgun (WGS) entry which is preliminary data.</text>
</comment>
<keyword evidence="7" id="KW-0969">Cilium</keyword>
<dbReference type="Pfam" id="PF00700">
    <property type="entry name" value="Flagellin_C"/>
    <property type="match status" value="1"/>
</dbReference>
<gene>
    <name evidence="7" type="ORF">G5B46_21435</name>
</gene>
<organism evidence="7">
    <name type="scientific">Caulobacter sp. 602-2</name>
    <dbReference type="NCBI Taxonomy" id="2710887"/>
    <lineage>
        <taxon>Bacteria</taxon>
        <taxon>Pseudomonadati</taxon>
        <taxon>Pseudomonadota</taxon>
        <taxon>Alphaproteobacteria</taxon>
        <taxon>Caulobacterales</taxon>
        <taxon>Caulobacteraceae</taxon>
        <taxon>Caulobacter</taxon>
    </lineage>
</organism>
<dbReference type="PANTHER" id="PTHR42792">
    <property type="entry name" value="FLAGELLIN"/>
    <property type="match status" value="1"/>
</dbReference>
<comment type="similarity">
    <text evidence="1 4">Belongs to the bacterial flagellin family.</text>
</comment>
<comment type="function">
    <text evidence="4">Flagellin is the subunit protein which polymerizes to form the filaments of bacterial flagella.</text>
</comment>
<dbReference type="InterPro" id="IPR001029">
    <property type="entry name" value="Flagellin_N"/>
</dbReference>
<evidence type="ECO:0000259" key="6">
    <source>
        <dbReference type="Pfam" id="PF00700"/>
    </source>
</evidence>
<dbReference type="GO" id="GO:0009288">
    <property type="term" value="C:bacterial-type flagellum"/>
    <property type="evidence" value="ECO:0007669"/>
    <property type="project" value="UniProtKB-SubCell"/>
</dbReference>
<dbReference type="GO" id="GO:0005198">
    <property type="term" value="F:structural molecule activity"/>
    <property type="evidence" value="ECO:0007669"/>
    <property type="project" value="UniProtKB-UniRule"/>
</dbReference>
<name>A0A6G4R395_9CAUL</name>
<dbReference type="Gene3D" id="1.20.1330.10">
    <property type="entry name" value="f41 fragment of flagellin, N-terminal domain"/>
    <property type="match status" value="1"/>
</dbReference>
<feature type="domain" description="Flagellin C-terminal" evidence="6">
    <location>
        <begin position="189"/>
        <end position="274"/>
    </location>
</feature>
<proteinExistence type="inferred from homology"/>
<dbReference type="InterPro" id="IPR046358">
    <property type="entry name" value="Flagellin_C"/>
</dbReference>
<evidence type="ECO:0000256" key="1">
    <source>
        <dbReference type="ARBA" id="ARBA00005709"/>
    </source>
</evidence>
<reference evidence="7" key="1">
    <citation type="submission" date="2020-02" db="EMBL/GenBank/DDBJ databases">
        <authorList>
            <person name="Gao J."/>
            <person name="Sun J."/>
        </authorList>
    </citation>
    <scope>NUCLEOTIDE SEQUENCE</scope>
    <source>
        <strain evidence="7">602-2</strain>
    </source>
</reference>
<evidence type="ECO:0000256" key="4">
    <source>
        <dbReference type="RuleBase" id="RU362073"/>
    </source>
</evidence>
<keyword evidence="4" id="KW-0964">Secreted</keyword>
<evidence type="ECO:0000256" key="3">
    <source>
        <dbReference type="ARBA" id="ARBA00023143"/>
    </source>
</evidence>
<evidence type="ECO:0000256" key="2">
    <source>
        <dbReference type="ARBA" id="ARBA00011829"/>
    </source>
</evidence>
<dbReference type="GO" id="GO:0005576">
    <property type="term" value="C:extracellular region"/>
    <property type="evidence" value="ECO:0007669"/>
    <property type="project" value="UniProtKB-SubCell"/>
</dbReference>
<comment type="subcellular location">
    <subcellularLocation>
        <location evidence="4">Secreted</location>
    </subcellularLocation>
    <subcellularLocation>
        <location evidence="4">Bacterial flagellum</location>
    </subcellularLocation>
</comment>
<accession>A0A6G4R395</accession>
<dbReference type="AlphaFoldDB" id="A0A6G4R395"/>
<dbReference type="EMBL" id="JAAKGT010000014">
    <property type="protein sequence ID" value="NGM52179.1"/>
    <property type="molecule type" value="Genomic_DNA"/>
</dbReference>
<keyword evidence="7" id="KW-0282">Flagellum</keyword>
<evidence type="ECO:0000259" key="5">
    <source>
        <dbReference type="Pfam" id="PF00669"/>
    </source>
</evidence>